<dbReference type="PANTHER" id="PTHR43744:SF12">
    <property type="entry name" value="ABC TRANSPORTER PERMEASE PROTEIN MG189-RELATED"/>
    <property type="match status" value="1"/>
</dbReference>
<dbReference type="Gene3D" id="1.10.3720.10">
    <property type="entry name" value="MetI-like"/>
    <property type="match status" value="1"/>
</dbReference>
<dbReference type="STRING" id="29354.IO98_00190"/>
<organism evidence="9 10">
    <name type="scientific">Lacrimispora celerecrescens</name>
    <dbReference type="NCBI Taxonomy" id="29354"/>
    <lineage>
        <taxon>Bacteria</taxon>
        <taxon>Bacillati</taxon>
        <taxon>Bacillota</taxon>
        <taxon>Clostridia</taxon>
        <taxon>Lachnospirales</taxon>
        <taxon>Lachnospiraceae</taxon>
        <taxon>Lacrimispora</taxon>
    </lineage>
</organism>
<evidence type="ECO:0000313" key="9">
    <source>
        <dbReference type="EMBL" id="KEZ91640.1"/>
    </source>
</evidence>
<dbReference type="PROSITE" id="PS50928">
    <property type="entry name" value="ABC_TM1"/>
    <property type="match status" value="1"/>
</dbReference>
<sequence length="276" mass="31439">MNSQTSSFKKIILYGLLIILSLIILLPFFWMMSSSLKTSQDVFSVPMHWLPEQVNWKNFSDIWTKIPLLLFFKNSFKLAIIITLLQVLTSSFAAYPFAKMKFPGRDFIFLCYVATIAVPWQVYMIPQFILIRKMHLADTHLSLILMQAFTAFGVFLIRQAYLGIPTELSEAARIDGLSEFGIYQKIMLPLSKPAIATLVIFSFVNVWNDYMGPMIYLNSNELKTIQLGLRMFITQYSADYNLIMAAALISLIPVGSLFLSMQRFFIEGVATSGLKG</sequence>
<reference evidence="9 10" key="1">
    <citation type="submission" date="2014-07" db="EMBL/GenBank/DDBJ databases">
        <title>Draft genome of Clostridium celerecrescens 152B isolated from sediments associated with methane hydrate from Krishna Godavari basin.</title>
        <authorList>
            <person name="Honkalas V.S."/>
            <person name="Dabir A.P."/>
            <person name="Arora P."/>
            <person name="Dhakephalkar P.K."/>
        </authorList>
    </citation>
    <scope>NUCLEOTIDE SEQUENCE [LARGE SCALE GENOMIC DNA]</scope>
    <source>
        <strain evidence="9 10">152B</strain>
    </source>
</reference>
<evidence type="ECO:0000256" key="4">
    <source>
        <dbReference type="ARBA" id="ARBA00022692"/>
    </source>
</evidence>
<keyword evidence="9" id="KW-0547">Nucleotide-binding</keyword>
<evidence type="ECO:0000256" key="1">
    <source>
        <dbReference type="ARBA" id="ARBA00004651"/>
    </source>
</evidence>
<dbReference type="AlphaFoldDB" id="A0A084JRQ6"/>
<comment type="caution">
    <text evidence="9">The sequence shown here is derived from an EMBL/GenBank/DDBJ whole genome shotgun (WGS) entry which is preliminary data.</text>
</comment>
<keyword evidence="9" id="KW-0067">ATP-binding</keyword>
<dbReference type="GO" id="GO:0005886">
    <property type="term" value="C:plasma membrane"/>
    <property type="evidence" value="ECO:0007669"/>
    <property type="project" value="UniProtKB-SubCell"/>
</dbReference>
<dbReference type="GO" id="GO:0005524">
    <property type="term" value="F:ATP binding"/>
    <property type="evidence" value="ECO:0007669"/>
    <property type="project" value="UniProtKB-KW"/>
</dbReference>
<name>A0A084JRQ6_9FIRM</name>
<keyword evidence="2 7" id="KW-0813">Transport</keyword>
<dbReference type="InterPro" id="IPR035906">
    <property type="entry name" value="MetI-like_sf"/>
</dbReference>
<feature type="transmembrane region" description="Helical" evidence="7">
    <location>
        <begin position="240"/>
        <end position="259"/>
    </location>
</feature>
<keyword evidence="6 7" id="KW-0472">Membrane</keyword>
<keyword evidence="5 7" id="KW-1133">Transmembrane helix</keyword>
<feature type="transmembrane region" description="Helical" evidence="7">
    <location>
        <begin position="76"/>
        <end position="95"/>
    </location>
</feature>
<evidence type="ECO:0000256" key="5">
    <source>
        <dbReference type="ARBA" id="ARBA00022989"/>
    </source>
</evidence>
<accession>A0A084JRQ6</accession>
<evidence type="ECO:0000256" key="7">
    <source>
        <dbReference type="RuleBase" id="RU363032"/>
    </source>
</evidence>
<keyword evidence="4 7" id="KW-0812">Transmembrane</keyword>
<comment type="subcellular location">
    <subcellularLocation>
        <location evidence="1 7">Cell membrane</location>
        <topology evidence="1 7">Multi-pass membrane protein</topology>
    </subcellularLocation>
</comment>
<dbReference type="EMBL" id="JPME01000002">
    <property type="protein sequence ID" value="KEZ91640.1"/>
    <property type="molecule type" value="Genomic_DNA"/>
</dbReference>
<protein>
    <submittedName>
        <fullName evidence="9">Sugar ABC transporter ATP-binding protein</fullName>
    </submittedName>
</protein>
<dbReference type="InterPro" id="IPR000515">
    <property type="entry name" value="MetI-like"/>
</dbReference>
<gene>
    <name evidence="9" type="ORF">IO98_00190</name>
</gene>
<dbReference type="CDD" id="cd06261">
    <property type="entry name" value="TM_PBP2"/>
    <property type="match status" value="1"/>
</dbReference>
<dbReference type="SUPFAM" id="SSF161098">
    <property type="entry name" value="MetI-like"/>
    <property type="match status" value="1"/>
</dbReference>
<dbReference type="RefSeq" id="WP_038277399.1">
    <property type="nucleotide sequence ID" value="NZ_JPME01000002.1"/>
</dbReference>
<keyword evidence="10" id="KW-1185">Reference proteome</keyword>
<dbReference type="GO" id="GO:0055085">
    <property type="term" value="P:transmembrane transport"/>
    <property type="evidence" value="ECO:0007669"/>
    <property type="project" value="InterPro"/>
</dbReference>
<evidence type="ECO:0000256" key="3">
    <source>
        <dbReference type="ARBA" id="ARBA00022475"/>
    </source>
</evidence>
<dbReference type="OrthoDB" id="9787837at2"/>
<feature type="transmembrane region" description="Helical" evidence="7">
    <location>
        <begin position="12"/>
        <end position="32"/>
    </location>
</feature>
<comment type="similarity">
    <text evidence="7">Belongs to the binding-protein-dependent transport system permease family.</text>
</comment>
<evidence type="ECO:0000313" key="10">
    <source>
        <dbReference type="Proteomes" id="UP000028525"/>
    </source>
</evidence>
<dbReference type="Pfam" id="PF00528">
    <property type="entry name" value="BPD_transp_1"/>
    <property type="match status" value="1"/>
</dbReference>
<feature type="domain" description="ABC transmembrane type-1" evidence="8">
    <location>
        <begin position="72"/>
        <end position="261"/>
    </location>
</feature>
<evidence type="ECO:0000259" key="8">
    <source>
        <dbReference type="PROSITE" id="PS50928"/>
    </source>
</evidence>
<proteinExistence type="inferred from homology"/>
<evidence type="ECO:0000256" key="2">
    <source>
        <dbReference type="ARBA" id="ARBA00022448"/>
    </source>
</evidence>
<evidence type="ECO:0000256" key="6">
    <source>
        <dbReference type="ARBA" id="ARBA00023136"/>
    </source>
</evidence>
<keyword evidence="3" id="KW-1003">Cell membrane</keyword>
<dbReference type="PANTHER" id="PTHR43744">
    <property type="entry name" value="ABC TRANSPORTER PERMEASE PROTEIN MG189-RELATED-RELATED"/>
    <property type="match status" value="1"/>
</dbReference>
<dbReference type="Proteomes" id="UP000028525">
    <property type="component" value="Unassembled WGS sequence"/>
</dbReference>
<feature type="transmembrane region" description="Helical" evidence="7">
    <location>
        <begin position="182"/>
        <end position="204"/>
    </location>
</feature>
<feature type="transmembrane region" description="Helical" evidence="7">
    <location>
        <begin position="107"/>
        <end position="129"/>
    </location>
</feature>